<protein>
    <recommendedName>
        <fullName evidence="5">tRNA (adenine(58)-N(1))-methyltransferase TrmI</fullName>
        <ecNumber evidence="5">2.1.1.220</ecNumber>
    </recommendedName>
</protein>
<dbReference type="Proteomes" id="UP000244016">
    <property type="component" value="Unassembled WGS sequence"/>
</dbReference>
<dbReference type="PROSITE" id="PS51620">
    <property type="entry name" value="SAM_TRM61"/>
    <property type="match status" value="1"/>
</dbReference>
<evidence type="ECO:0000313" key="9">
    <source>
        <dbReference type="Proteomes" id="UP000244016"/>
    </source>
</evidence>
<dbReference type="Gene3D" id="3.40.50.150">
    <property type="entry name" value="Vaccinia Virus protein VP39"/>
    <property type="match status" value="1"/>
</dbReference>
<dbReference type="CDD" id="cd02440">
    <property type="entry name" value="AdoMet_MTases"/>
    <property type="match status" value="1"/>
</dbReference>
<dbReference type="SUPFAM" id="SSF53335">
    <property type="entry name" value="S-adenosyl-L-methionine-dependent methyltransferases"/>
    <property type="match status" value="1"/>
</dbReference>
<dbReference type="AlphaFoldDB" id="A0A2T5G6D8"/>
<evidence type="ECO:0000256" key="6">
    <source>
        <dbReference type="PIRSR" id="PIRSR017269-1"/>
    </source>
</evidence>
<keyword evidence="3 5" id="KW-0949">S-adenosyl-L-methionine</keyword>
<feature type="binding site" evidence="6">
    <location>
        <position position="126"/>
    </location>
    <ligand>
        <name>S-adenosyl-L-methionine</name>
        <dbReference type="ChEBI" id="CHEBI:59789"/>
    </ligand>
</feature>
<organism evidence="8 9">
    <name type="scientific">Brockia lithotrophica</name>
    <dbReference type="NCBI Taxonomy" id="933949"/>
    <lineage>
        <taxon>Bacteria</taxon>
        <taxon>Bacillati</taxon>
        <taxon>Bacillota</taxon>
        <taxon>Bacilli</taxon>
        <taxon>Bacillales</taxon>
        <taxon>Bacillales Family X. Incertae Sedis</taxon>
        <taxon>Brockia</taxon>
    </lineage>
</organism>
<feature type="binding site" evidence="6">
    <location>
        <position position="170"/>
    </location>
    <ligand>
        <name>S-adenosyl-L-methionine</name>
        <dbReference type="ChEBI" id="CHEBI:59789"/>
    </ligand>
</feature>
<accession>A0A2T5G6D8</accession>
<keyword evidence="4 5" id="KW-0819">tRNA processing</keyword>
<comment type="subunit">
    <text evidence="5">Homotetramer composed of a dimer of dimers.</text>
</comment>
<evidence type="ECO:0000256" key="5">
    <source>
        <dbReference type="PIRNR" id="PIRNR017269"/>
    </source>
</evidence>
<evidence type="ECO:0000259" key="7">
    <source>
        <dbReference type="Pfam" id="PF08704"/>
    </source>
</evidence>
<dbReference type="InterPro" id="IPR029063">
    <property type="entry name" value="SAM-dependent_MTases_sf"/>
</dbReference>
<evidence type="ECO:0000256" key="2">
    <source>
        <dbReference type="ARBA" id="ARBA00022679"/>
    </source>
</evidence>
<dbReference type="InterPro" id="IPR049470">
    <property type="entry name" value="TRM61_C"/>
</dbReference>
<comment type="caution">
    <text evidence="8">The sequence shown here is derived from an EMBL/GenBank/DDBJ whole genome shotgun (WGS) entry which is preliminary data.</text>
</comment>
<dbReference type="GO" id="GO:0030488">
    <property type="term" value="P:tRNA methylation"/>
    <property type="evidence" value="ECO:0007669"/>
    <property type="project" value="InterPro"/>
</dbReference>
<comment type="catalytic activity">
    <reaction evidence="5">
        <text>adenosine(58) in tRNA + S-adenosyl-L-methionine = N(1)-methyladenosine(58) in tRNA + S-adenosyl-L-homocysteine + H(+)</text>
        <dbReference type="Rhea" id="RHEA:43152"/>
        <dbReference type="Rhea" id="RHEA-COMP:10365"/>
        <dbReference type="Rhea" id="RHEA-COMP:10366"/>
        <dbReference type="ChEBI" id="CHEBI:15378"/>
        <dbReference type="ChEBI" id="CHEBI:57856"/>
        <dbReference type="ChEBI" id="CHEBI:59789"/>
        <dbReference type="ChEBI" id="CHEBI:74411"/>
        <dbReference type="ChEBI" id="CHEBI:74491"/>
        <dbReference type="EC" id="2.1.1.220"/>
    </reaction>
</comment>
<comment type="similarity">
    <text evidence="5">Belongs to the class I-like SAM-binding methyltransferase superfamily. TRM61 family.</text>
</comment>
<proteinExistence type="inferred from homology"/>
<dbReference type="Gene3D" id="3.10.330.20">
    <property type="match status" value="1"/>
</dbReference>
<feature type="domain" description="tRNA (adenine(58)-N(1))-methyltransferase catalytic subunit TRM61 C-terminal" evidence="7">
    <location>
        <begin position="59"/>
        <end position="227"/>
    </location>
</feature>
<dbReference type="InterPro" id="IPR014816">
    <property type="entry name" value="tRNA_MeTrfase_Gcd14"/>
</dbReference>
<dbReference type="Pfam" id="PF08704">
    <property type="entry name" value="GCD14"/>
    <property type="match status" value="1"/>
</dbReference>
<dbReference type="PANTHER" id="PTHR12133:SF1">
    <property type="entry name" value="TRNA (ADENINE(58)-N(1))-METHYLTRANSFERASE, MITOCHONDRIAL"/>
    <property type="match status" value="1"/>
</dbReference>
<sequence length="269" mass="29665">MPVGPVYLLFDDGTRAFLHVDPDAQGTYGTHRGTLSLADIRRAELGSALTTNIGARVRVLRPSLEDLLMRVRRKTQIVYPKDAGFALLKLGIRPGDRVFETGSGSGAMTIALAWAVSPYGRVVTYEREEAFLRLARENVARAGFADVVDFVHADASRAIAGGPYDAAFVDVREPWAVLAPLRAALRPGAPVAFLLPTTNQVQELLRELQVGFADLEVLEILHRYYKPNPARLRPEDRMTAHTGYLVFARREVEGWEKGEVSLPGKEAET</sequence>
<gene>
    <name evidence="8" type="ORF">BLITH_1376</name>
</gene>
<reference evidence="8 9" key="1">
    <citation type="submission" date="2017-08" db="EMBL/GenBank/DDBJ databases">
        <title>Burning lignite coal seam in the remote Altai Mountains harbors a hydrogen-driven thermophilic microbial community.</title>
        <authorList>
            <person name="Kadnikov V.V."/>
            <person name="Mardanov A.V."/>
            <person name="Ivasenko D."/>
            <person name="Beletsky A.V."/>
            <person name="Karnachuk O.V."/>
            <person name="Ravin N.V."/>
        </authorList>
    </citation>
    <scope>NUCLEOTIDE SEQUENCE [LARGE SCALE GENOMIC DNA]</scope>
    <source>
        <strain evidence="8">AL31</strain>
    </source>
</reference>
<dbReference type="EC" id="2.1.1.220" evidence="5"/>
<keyword evidence="2 5" id="KW-0808">Transferase</keyword>
<evidence type="ECO:0000256" key="1">
    <source>
        <dbReference type="ARBA" id="ARBA00022603"/>
    </source>
</evidence>
<evidence type="ECO:0000256" key="3">
    <source>
        <dbReference type="ARBA" id="ARBA00022691"/>
    </source>
</evidence>
<dbReference type="GO" id="GO:0160107">
    <property type="term" value="F:tRNA (adenine(58)-N1)-methyltransferase activity"/>
    <property type="evidence" value="ECO:0007669"/>
    <property type="project" value="UniProtKB-EC"/>
</dbReference>
<keyword evidence="1 5" id="KW-0489">Methyltransferase</keyword>
<dbReference type="EMBL" id="PEBW01000004">
    <property type="protein sequence ID" value="PTQ51738.1"/>
    <property type="molecule type" value="Genomic_DNA"/>
</dbReference>
<evidence type="ECO:0000313" key="8">
    <source>
        <dbReference type="EMBL" id="PTQ51738.1"/>
    </source>
</evidence>
<comment type="function">
    <text evidence="5">Catalyzes the S-adenosyl-L-methionine-dependent formation of N(1)-methyladenine at position 58 (m1A58) in tRNA.</text>
</comment>
<name>A0A2T5G6D8_9BACL</name>
<dbReference type="PIRSF" id="PIRSF017269">
    <property type="entry name" value="GCD14"/>
    <property type="match status" value="1"/>
</dbReference>
<dbReference type="GO" id="GO:0031515">
    <property type="term" value="C:tRNA (m1A) methyltransferase complex"/>
    <property type="evidence" value="ECO:0007669"/>
    <property type="project" value="UniProtKB-UniRule"/>
</dbReference>
<dbReference type="PANTHER" id="PTHR12133">
    <property type="entry name" value="TRNA (ADENINE(58)-N(1))-METHYLTRANSFERASE"/>
    <property type="match status" value="1"/>
</dbReference>
<evidence type="ECO:0000256" key="4">
    <source>
        <dbReference type="ARBA" id="ARBA00022694"/>
    </source>
</evidence>